<name>A0A7R8X5S2_9CRUS</name>
<organism evidence="2">
    <name type="scientific">Darwinula stevensoni</name>
    <dbReference type="NCBI Taxonomy" id="69355"/>
    <lineage>
        <taxon>Eukaryota</taxon>
        <taxon>Metazoa</taxon>
        <taxon>Ecdysozoa</taxon>
        <taxon>Arthropoda</taxon>
        <taxon>Crustacea</taxon>
        <taxon>Oligostraca</taxon>
        <taxon>Ostracoda</taxon>
        <taxon>Podocopa</taxon>
        <taxon>Podocopida</taxon>
        <taxon>Darwinulocopina</taxon>
        <taxon>Darwinuloidea</taxon>
        <taxon>Darwinulidae</taxon>
        <taxon>Darwinula</taxon>
    </lineage>
</organism>
<proteinExistence type="predicted"/>
<gene>
    <name evidence="2" type="ORF">DSTB1V02_LOCUS3301</name>
</gene>
<evidence type="ECO:0000313" key="3">
    <source>
        <dbReference type="Proteomes" id="UP000677054"/>
    </source>
</evidence>
<evidence type="ECO:0000256" key="1">
    <source>
        <dbReference type="SAM" id="MobiDB-lite"/>
    </source>
</evidence>
<reference evidence="2" key="1">
    <citation type="submission" date="2020-11" db="EMBL/GenBank/DDBJ databases">
        <authorList>
            <person name="Tran Van P."/>
        </authorList>
    </citation>
    <scope>NUCLEOTIDE SEQUENCE</scope>
</reference>
<keyword evidence="3" id="KW-1185">Reference proteome</keyword>
<sequence length="365" mass="40668">MQEKESARRLFSFPKKEVGDGTKTWNRYSESLRRRVETVGVHSCRSFRHARCVATGSSMPIRRGRRGSRRMPFAVCCRFFWGPSGAVVRRGERLERGEGGEWVPWEARPSQTEELHFLVVASNAGAAGSVVRRLGALASGGGERKEGTGMPEIVSPSPSAERFASCGSPARDGERRSGGASPGSRGRPCGDTRSFHSISSRVLGVWSGEEFRVVACVPCRIGIRAVRATSPNIFPKSYTCFCRDTELPCGRRISEEDRERSGRSRRSVLDGKTVTFGLDRNLNRRSASKDASAEADAPFAEFEVGRWRSRKWKGPRRRGNGEMPSAEREQEDPAFVPADRLNVSQFSHLSRCSRRLMELMCRSME</sequence>
<feature type="compositionally biased region" description="Low complexity" evidence="1">
    <location>
        <begin position="178"/>
        <end position="187"/>
    </location>
</feature>
<dbReference type="AlphaFoldDB" id="A0A7R8X5S2"/>
<dbReference type="EMBL" id="LR899937">
    <property type="protein sequence ID" value="CAD7243377.1"/>
    <property type="molecule type" value="Genomic_DNA"/>
</dbReference>
<protein>
    <submittedName>
        <fullName evidence="2">Uncharacterized protein</fullName>
    </submittedName>
</protein>
<dbReference type="Proteomes" id="UP000677054">
    <property type="component" value="Unassembled WGS sequence"/>
</dbReference>
<evidence type="ECO:0000313" key="2">
    <source>
        <dbReference type="EMBL" id="CAD7243377.1"/>
    </source>
</evidence>
<dbReference type="EMBL" id="CAJPEV010000420">
    <property type="protein sequence ID" value="CAG0885093.1"/>
    <property type="molecule type" value="Genomic_DNA"/>
</dbReference>
<feature type="region of interest" description="Disordered" evidence="1">
    <location>
        <begin position="312"/>
        <end position="336"/>
    </location>
</feature>
<feature type="region of interest" description="Disordered" evidence="1">
    <location>
        <begin position="139"/>
        <end position="192"/>
    </location>
</feature>
<accession>A0A7R8X5S2</accession>